<comment type="caution">
    <text evidence="3">The sequence shown here is derived from an EMBL/GenBank/DDBJ whole genome shotgun (WGS) entry which is preliminary data.</text>
</comment>
<dbReference type="RefSeq" id="WP_017048358.1">
    <property type="nucleotide sequence ID" value="NZ_VTYN01000023.1"/>
</dbReference>
<dbReference type="EMBL" id="VTYN01000023">
    <property type="protein sequence ID" value="NOH50064.1"/>
    <property type="molecule type" value="Genomic_DNA"/>
</dbReference>
<dbReference type="Proteomes" id="UP000572072">
    <property type="component" value="Unassembled WGS sequence"/>
</dbReference>
<name>A0A7Y4E3K8_9VIBR</name>
<dbReference type="AlphaFoldDB" id="A0A7Y4E3K8"/>
<evidence type="ECO:0000313" key="3">
    <source>
        <dbReference type="EMBL" id="NOH50064.1"/>
    </source>
</evidence>
<accession>A0A7Y4E3K8</accession>
<gene>
    <name evidence="3" type="ORF">F0262_18640</name>
</gene>
<keyword evidence="1" id="KW-1133">Transmembrane helix</keyword>
<evidence type="ECO:0000313" key="4">
    <source>
        <dbReference type="Proteomes" id="UP000572072"/>
    </source>
</evidence>
<keyword evidence="1" id="KW-0472">Membrane</keyword>
<organism evidence="3 4">
    <name type="scientific">Vibrio rotiferianus</name>
    <dbReference type="NCBI Taxonomy" id="190895"/>
    <lineage>
        <taxon>Bacteria</taxon>
        <taxon>Pseudomonadati</taxon>
        <taxon>Pseudomonadota</taxon>
        <taxon>Gammaproteobacteria</taxon>
        <taxon>Vibrionales</taxon>
        <taxon>Vibrionaceae</taxon>
        <taxon>Vibrio</taxon>
    </lineage>
</organism>
<sequence length="204" mass="22643">MHCSNCGLAHSEENNFCSRCGTKLKNDDGININTGDSSVNVGLNSSIDNSTINVYSPPEVDPKEVAYIERKSVKPLSIFGLHLKTTWLIYSGAISLVGSFASIFSFWGISSHWMMLLMPLGGFAFIMGIMLNQQKFAHFWSFLNIESGADKRIYRTVVEGDCPKCTGKLKLRSIGPENNKTTVVRCTRNPDHVWGFDPTVLDDL</sequence>
<evidence type="ECO:0000256" key="1">
    <source>
        <dbReference type="SAM" id="Phobius"/>
    </source>
</evidence>
<feature type="transmembrane region" description="Helical" evidence="1">
    <location>
        <begin position="87"/>
        <end position="107"/>
    </location>
</feature>
<dbReference type="Pfam" id="PF13240">
    <property type="entry name" value="Zn_Ribbon_1"/>
    <property type="match status" value="1"/>
</dbReference>
<feature type="transmembrane region" description="Helical" evidence="1">
    <location>
        <begin position="113"/>
        <end position="131"/>
    </location>
</feature>
<reference evidence="3 4" key="1">
    <citation type="submission" date="2019-08" db="EMBL/GenBank/DDBJ databases">
        <title>Draft genome sequencing and comparative genomics of hatchery-associated Vibrios.</title>
        <authorList>
            <person name="Kehlet-Delgado H."/>
            <person name="Mueller R.S."/>
        </authorList>
    </citation>
    <scope>NUCLEOTIDE SEQUENCE [LARGE SCALE GENOMIC DNA]</scope>
    <source>
        <strain evidence="3 4">00-78-3</strain>
    </source>
</reference>
<keyword evidence="1" id="KW-0812">Transmembrane</keyword>
<protein>
    <submittedName>
        <fullName evidence="3">Zinc ribbon domain-containing protein</fullName>
    </submittedName>
</protein>
<feature type="domain" description="Zinc-ribbon" evidence="2">
    <location>
        <begin position="2"/>
        <end position="24"/>
    </location>
</feature>
<proteinExistence type="predicted"/>
<evidence type="ECO:0000259" key="2">
    <source>
        <dbReference type="Pfam" id="PF13240"/>
    </source>
</evidence>
<dbReference type="InterPro" id="IPR026870">
    <property type="entry name" value="Zinc_ribbon_dom"/>
</dbReference>